<feature type="transmembrane region" description="Helical" evidence="1">
    <location>
        <begin position="6"/>
        <end position="26"/>
    </location>
</feature>
<name>A0A6C0BTW4_9ZZZZ</name>
<dbReference type="AlphaFoldDB" id="A0A6C0BTW4"/>
<evidence type="ECO:0000256" key="1">
    <source>
        <dbReference type="SAM" id="Phobius"/>
    </source>
</evidence>
<keyword evidence="1" id="KW-0812">Transmembrane</keyword>
<proteinExistence type="predicted"/>
<keyword evidence="1" id="KW-1133">Transmembrane helix</keyword>
<accession>A0A6C0BTW4</accession>
<reference evidence="2" key="1">
    <citation type="journal article" date="2020" name="Nature">
        <title>Giant virus diversity and host interactions through global metagenomics.</title>
        <authorList>
            <person name="Schulz F."/>
            <person name="Roux S."/>
            <person name="Paez-Espino D."/>
            <person name="Jungbluth S."/>
            <person name="Walsh D.A."/>
            <person name="Denef V.J."/>
            <person name="McMahon K.D."/>
            <person name="Konstantinidis K.T."/>
            <person name="Eloe-Fadrosh E.A."/>
            <person name="Kyrpides N.C."/>
            <person name="Woyke T."/>
        </authorList>
    </citation>
    <scope>NUCLEOTIDE SEQUENCE</scope>
    <source>
        <strain evidence="2">GVMAG-M-3300018416-45</strain>
    </source>
</reference>
<keyword evidence="1" id="KW-0472">Membrane</keyword>
<sequence>MDVYMNILVFSIIIPIIIVYLLIILFKKGSDTDDIEYTDISKTNTIQMCPDLLIDSGGTFYLYNSKMPEIPSLNPMIFSSLDEYTLYTKWQDNYGIKCPVVYLKEIVNAQGIYVYKPFKSPYDMSEGVPDY</sequence>
<evidence type="ECO:0000313" key="2">
    <source>
        <dbReference type="EMBL" id="QHS94673.1"/>
    </source>
</evidence>
<protein>
    <submittedName>
        <fullName evidence="2">Uncharacterized protein</fullName>
    </submittedName>
</protein>
<organism evidence="2">
    <name type="scientific">viral metagenome</name>
    <dbReference type="NCBI Taxonomy" id="1070528"/>
    <lineage>
        <taxon>unclassified sequences</taxon>
        <taxon>metagenomes</taxon>
        <taxon>organismal metagenomes</taxon>
    </lineage>
</organism>
<dbReference type="EMBL" id="MN739229">
    <property type="protein sequence ID" value="QHS94673.1"/>
    <property type="molecule type" value="Genomic_DNA"/>
</dbReference>